<dbReference type="Proteomes" id="UP001596099">
    <property type="component" value="Unassembled WGS sequence"/>
</dbReference>
<evidence type="ECO:0000313" key="4">
    <source>
        <dbReference type="Proteomes" id="UP001596099"/>
    </source>
</evidence>
<dbReference type="EMBL" id="JBHSQH010000009">
    <property type="protein sequence ID" value="MFC5973986.1"/>
    <property type="molecule type" value="Genomic_DNA"/>
</dbReference>
<gene>
    <name evidence="3" type="ORF">ACFPYI_21915</name>
</gene>
<dbReference type="SUPFAM" id="SSF52096">
    <property type="entry name" value="ClpP/crotonase"/>
    <property type="match status" value="1"/>
</dbReference>
<dbReference type="InterPro" id="IPR029045">
    <property type="entry name" value="ClpP/crotonase-like_dom_sf"/>
</dbReference>
<evidence type="ECO:0000256" key="2">
    <source>
        <dbReference type="RuleBase" id="RU003707"/>
    </source>
</evidence>
<accession>A0ABD5RTR9</accession>
<comment type="similarity">
    <text evidence="1 2">Belongs to the enoyl-CoA hydratase/isomerase family.</text>
</comment>
<dbReference type="PANTHER" id="PTHR43802">
    <property type="entry name" value="ENOYL-COA HYDRATASE"/>
    <property type="match status" value="1"/>
</dbReference>
<dbReference type="Pfam" id="PF00378">
    <property type="entry name" value="ECH_1"/>
    <property type="match status" value="1"/>
</dbReference>
<dbReference type="AlphaFoldDB" id="A0ABD5RTR9"/>
<evidence type="ECO:0000313" key="3">
    <source>
        <dbReference type="EMBL" id="MFC5973986.1"/>
    </source>
</evidence>
<dbReference type="Gene3D" id="3.90.226.10">
    <property type="entry name" value="2-enoyl-CoA Hydratase, Chain A, domain 1"/>
    <property type="match status" value="1"/>
</dbReference>
<keyword evidence="4" id="KW-1185">Reference proteome</keyword>
<dbReference type="InterPro" id="IPR018376">
    <property type="entry name" value="Enoyl-CoA_hyd/isom_CS"/>
</dbReference>
<dbReference type="CDD" id="cd06558">
    <property type="entry name" value="crotonase-like"/>
    <property type="match status" value="1"/>
</dbReference>
<organism evidence="3 4">
    <name type="scientific">Halomarina salina</name>
    <dbReference type="NCBI Taxonomy" id="1872699"/>
    <lineage>
        <taxon>Archaea</taxon>
        <taxon>Methanobacteriati</taxon>
        <taxon>Methanobacteriota</taxon>
        <taxon>Stenosarchaea group</taxon>
        <taxon>Halobacteria</taxon>
        <taxon>Halobacteriales</taxon>
        <taxon>Natronomonadaceae</taxon>
        <taxon>Halomarina</taxon>
    </lineage>
</organism>
<reference evidence="3 4" key="1">
    <citation type="journal article" date="2019" name="Int. J. Syst. Evol. Microbiol.">
        <title>The Global Catalogue of Microorganisms (GCM) 10K type strain sequencing project: providing services to taxonomists for standard genome sequencing and annotation.</title>
        <authorList>
            <consortium name="The Broad Institute Genomics Platform"/>
            <consortium name="The Broad Institute Genome Sequencing Center for Infectious Disease"/>
            <person name="Wu L."/>
            <person name="Ma J."/>
        </authorList>
    </citation>
    <scope>NUCLEOTIDE SEQUENCE [LARGE SCALE GENOMIC DNA]</scope>
    <source>
        <strain evidence="3 4">CGMCC 1.12543</strain>
    </source>
</reference>
<dbReference type="PANTHER" id="PTHR43802:SF1">
    <property type="entry name" value="IP11341P-RELATED"/>
    <property type="match status" value="1"/>
</dbReference>
<protein>
    <submittedName>
        <fullName evidence="3">Enoyl-CoA hydratase-related protein</fullName>
    </submittedName>
</protein>
<evidence type="ECO:0000256" key="1">
    <source>
        <dbReference type="ARBA" id="ARBA00005254"/>
    </source>
</evidence>
<dbReference type="RefSeq" id="WP_247421031.1">
    <property type="nucleotide sequence ID" value="NZ_JALLGW010000004.1"/>
</dbReference>
<name>A0ABD5RTR9_9EURY</name>
<dbReference type="PROSITE" id="PS00166">
    <property type="entry name" value="ENOYL_COA_HYDRATASE"/>
    <property type="match status" value="1"/>
</dbReference>
<proteinExistence type="inferred from homology"/>
<comment type="caution">
    <text evidence="3">The sequence shown here is derived from an EMBL/GenBank/DDBJ whole genome shotgun (WGS) entry which is preliminary data.</text>
</comment>
<sequence>MTWQTLERTNHEEGIVRITLDRPDTHNAISPQLIDELDEALKEAEDEEETRVIIIDGNGPSFSSGHDLGGGEDGFQDSRRGWSAEKRLSYEQEYYWERSMDIRDLRVPTITQIHGYCGAAGLMLMSVCDLAVASADATFQQPVNRMASAATELLLEPWEMGFRKAKEFIWTGDPISGPEAERLGLVNKAVPEEDLDEETMVLATKLARQPPFALQLSKKTINHAENQVGRREAMYSHFLAHQLTHQSDEWTDWHDEAGEKWEEEGLRAWLNHRDDRFDIETMEDIEETRED</sequence>
<dbReference type="InterPro" id="IPR001753">
    <property type="entry name" value="Enoyl-CoA_hydra/iso"/>
</dbReference>